<evidence type="ECO:0000256" key="7">
    <source>
        <dbReference type="ARBA" id="ARBA00023136"/>
    </source>
</evidence>
<proteinExistence type="predicted"/>
<gene>
    <name evidence="10" type="ORF">M407DRAFT_241161</name>
</gene>
<dbReference type="OrthoDB" id="17366at2759"/>
<comment type="subcellular location">
    <subcellularLocation>
        <location evidence="1">Endoplasmic reticulum membrane</location>
        <topology evidence="1">Multi-pass membrane protein</topology>
    </subcellularLocation>
</comment>
<evidence type="ECO:0000256" key="9">
    <source>
        <dbReference type="SAM" id="Phobius"/>
    </source>
</evidence>
<dbReference type="STRING" id="1051891.A0A0C3MHE8"/>
<dbReference type="InterPro" id="IPR009580">
    <property type="entry name" value="GPI_biosynthesis_protein_Pig-F"/>
</dbReference>
<dbReference type="GO" id="GO:0006506">
    <property type="term" value="P:GPI anchor biosynthetic process"/>
    <property type="evidence" value="ECO:0007669"/>
    <property type="project" value="UniProtKB-UniPathway"/>
</dbReference>
<evidence type="ECO:0000256" key="1">
    <source>
        <dbReference type="ARBA" id="ARBA00004477"/>
    </source>
</evidence>
<evidence type="ECO:0000256" key="8">
    <source>
        <dbReference type="SAM" id="MobiDB-lite"/>
    </source>
</evidence>
<feature type="transmembrane region" description="Helical" evidence="9">
    <location>
        <begin position="95"/>
        <end position="116"/>
    </location>
</feature>
<keyword evidence="5" id="KW-0256">Endoplasmic reticulum</keyword>
<reference evidence="10 11" key="1">
    <citation type="submission" date="2014-04" db="EMBL/GenBank/DDBJ databases">
        <authorList>
            <consortium name="DOE Joint Genome Institute"/>
            <person name="Kuo A."/>
            <person name="Girlanda M."/>
            <person name="Perotto S."/>
            <person name="Kohler A."/>
            <person name="Nagy L.G."/>
            <person name="Floudas D."/>
            <person name="Copeland A."/>
            <person name="Barry K.W."/>
            <person name="Cichocki N."/>
            <person name="Veneault-Fourrey C."/>
            <person name="LaButti K."/>
            <person name="Lindquist E.A."/>
            <person name="Lipzen A."/>
            <person name="Lundell T."/>
            <person name="Morin E."/>
            <person name="Murat C."/>
            <person name="Sun H."/>
            <person name="Tunlid A."/>
            <person name="Henrissat B."/>
            <person name="Grigoriev I.V."/>
            <person name="Hibbett D.S."/>
            <person name="Martin F."/>
            <person name="Nordberg H.P."/>
            <person name="Cantor M.N."/>
            <person name="Hua S.X."/>
        </authorList>
    </citation>
    <scope>NUCLEOTIDE SEQUENCE [LARGE SCALE GENOMIC DNA]</scope>
    <source>
        <strain evidence="10 11">MUT 4182</strain>
    </source>
</reference>
<keyword evidence="6 9" id="KW-1133">Transmembrane helix</keyword>
<dbReference type="UniPathway" id="UPA00196"/>
<evidence type="ECO:0000313" key="10">
    <source>
        <dbReference type="EMBL" id="KIO33132.1"/>
    </source>
</evidence>
<keyword evidence="4 9" id="KW-0812">Transmembrane</keyword>
<dbReference type="Proteomes" id="UP000054248">
    <property type="component" value="Unassembled WGS sequence"/>
</dbReference>
<evidence type="ECO:0000256" key="6">
    <source>
        <dbReference type="ARBA" id="ARBA00022989"/>
    </source>
</evidence>
<dbReference type="EMBL" id="KN822950">
    <property type="protein sequence ID" value="KIO33132.1"/>
    <property type="molecule type" value="Genomic_DNA"/>
</dbReference>
<reference evidence="11" key="2">
    <citation type="submission" date="2015-01" db="EMBL/GenBank/DDBJ databases">
        <title>Evolutionary Origins and Diversification of the Mycorrhizal Mutualists.</title>
        <authorList>
            <consortium name="DOE Joint Genome Institute"/>
            <consortium name="Mycorrhizal Genomics Consortium"/>
            <person name="Kohler A."/>
            <person name="Kuo A."/>
            <person name="Nagy L.G."/>
            <person name="Floudas D."/>
            <person name="Copeland A."/>
            <person name="Barry K.W."/>
            <person name="Cichocki N."/>
            <person name="Veneault-Fourrey C."/>
            <person name="LaButti K."/>
            <person name="Lindquist E.A."/>
            <person name="Lipzen A."/>
            <person name="Lundell T."/>
            <person name="Morin E."/>
            <person name="Murat C."/>
            <person name="Riley R."/>
            <person name="Ohm R."/>
            <person name="Sun H."/>
            <person name="Tunlid A."/>
            <person name="Henrissat B."/>
            <person name="Grigoriev I.V."/>
            <person name="Hibbett D.S."/>
            <person name="Martin F."/>
        </authorList>
    </citation>
    <scope>NUCLEOTIDE SEQUENCE [LARGE SCALE GENOMIC DNA]</scope>
    <source>
        <strain evidence="11">MUT 4182</strain>
    </source>
</reference>
<feature type="transmembrane region" description="Helical" evidence="9">
    <location>
        <begin position="238"/>
        <end position="257"/>
    </location>
</feature>
<dbReference type="GO" id="GO:0005789">
    <property type="term" value="C:endoplasmic reticulum membrane"/>
    <property type="evidence" value="ECO:0007669"/>
    <property type="project" value="UniProtKB-SubCell"/>
</dbReference>
<protein>
    <recommendedName>
        <fullName evidence="12">Glycosylphosphatidylinositol anchor biosynthesis protein 11</fullName>
    </recommendedName>
</protein>
<evidence type="ECO:0000256" key="2">
    <source>
        <dbReference type="ARBA" id="ARBA00004687"/>
    </source>
</evidence>
<dbReference type="Pfam" id="PF06699">
    <property type="entry name" value="PIG-F"/>
    <property type="match status" value="1"/>
</dbReference>
<comment type="pathway">
    <text evidence="2">Glycolipid biosynthesis; glycosylphosphatidylinositol-anchor biosynthesis.</text>
</comment>
<feature type="transmembrane region" description="Helical" evidence="9">
    <location>
        <begin position="158"/>
        <end position="178"/>
    </location>
</feature>
<dbReference type="HOGENOM" id="CLU_064564_0_0_1"/>
<keyword evidence="11" id="KW-1185">Reference proteome</keyword>
<feature type="region of interest" description="Disordered" evidence="8">
    <location>
        <begin position="1"/>
        <end position="38"/>
    </location>
</feature>
<feature type="transmembrane region" description="Helical" evidence="9">
    <location>
        <begin position="184"/>
        <end position="203"/>
    </location>
</feature>
<evidence type="ECO:0008006" key="12">
    <source>
        <dbReference type="Google" id="ProtNLM"/>
    </source>
</evidence>
<dbReference type="AlphaFoldDB" id="A0A0C3MHE8"/>
<feature type="transmembrane region" description="Helical" evidence="9">
    <location>
        <begin position="277"/>
        <end position="297"/>
    </location>
</feature>
<evidence type="ECO:0000256" key="4">
    <source>
        <dbReference type="ARBA" id="ARBA00022692"/>
    </source>
</evidence>
<evidence type="ECO:0000313" key="11">
    <source>
        <dbReference type="Proteomes" id="UP000054248"/>
    </source>
</evidence>
<evidence type="ECO:0000256" key="3">
    <source>
        <dbReference type="ARBA" id="ARBA00022502"/>
    </source>
</evidence>
<evidence type="ECO:0000256" key="5">
    <source>
        <dbReference type="ARBA" id="ARBA00022824"/>
    </source>
</evidence>
<keyword evidence="3" id="KW-0337">GPI-anchor biosynthesis</keyword>
<accession>A0A0C3MHE8</accession>
<feature type="transmembrane region" description="Helical" evidence="9">
    <location>
        <begin position="43"/>
        <end position="64"/>
    </location>
</feature>
<name>A0A0C3MHE8_9AGAM</name>
<sequence>MAGGKAVRFSTPVKPPTKPSKGKALATDSSKTDASSHESGLPLARYTSIVGTQSLLLAFTALFLPRSTTSLLGSDFLPPPSSSLDRPQHPFLEPITASPVLTLVWLCLGVGVVISWSSGYMRVWVKGETSSRAGNQEDVKSSSLATGKSKAIMDSYKATALSIPIFHLFIVLFGAPLTSHIPQTLLLSTLLSLLTFYPSTYALGLPSLTSTSSAAQAERLQYVRLFSELFTRTHVERALVFPVIGTVVGCWLGAFVLPLDWDRPWQAWPLVPAYGSIFGYVVGSLVSVTFSSVKSLADLDKAK</sequence>
<organism evidence="10 11">
    <name type="scientific">Tulasnella calospora MUT 4182</name>
    <dbReference type="NCBI Taxonomy" id="1051891"/>
    <lineage>
        <taxon>Eukaryota</taxon>
        <taxon>Fungi</taxon>
        <taxon>Dikarya</taxon>
        <taxon>Basidiomycota</taxon>
        <taxon>Agaricomycotina</taxon>
        <taxon>Agaricomycetes</taxon>
        <taxon>Cantharellales</taxon>
        <taxon>Tulasnellaceae</taxon>
        <taxon>Tulasnella</taxon>
    </lineage>
</organism>
<keyword evidence="7 9" id="KW-0472">Membrane</keyword>